<accession>A0A6J7PBI6</accession>
<dbReference type="PANTHER" id="PTHR42760:SF115">
    <property type="entry name" value="3-OXOACYL-[ACYL-CARRIER-PROTEIN] REDUCTASE FABG"/>
    <property type="match status" value="1"/>
</dbReference>
<dbReference type="Pfam" id="PF13561">
    <property type="entry name" value="adh_short_C2"/>
    <property type="match status" value="1"/>
</dbReference>
<dbReference type="InterPro" id="IPR036291">
    <property type="entry name" value="NAD(P)-bd_dom_sf"/>
</dbReference>
<dbReference type="PANTHER" id="PTHR42760">
    <property type="entry name" value="SHORT-CHAIN DEHYDROGENASES/REDUCTASES FAMILY MEMBER"/>
    <property type="match status" value="1"/>
</dbReference>
<keyword evidence="2" id="KW-0560">Oxidoreductase</keyword>
<dbReference type="EMBL" id="CAFBQW010000123">
    <property type="protein sequence ID" value="CAB5067173.1"/>
    <property type="molecule type" value="Genomic_DNA"/>
</dbReference>
<dbReference type="EMBL" id="CAFBPW010000038">
    <property type="protein sequence ID" value="CAB5029916.1"/>
    <property type="molecule type" value="Genomic_DNA"/>
</dbReference>
<evidence type="ECO:0000256" key="2">
    <source>
        <dbReference type="ARBA" id="ARBA00023002"/>
    </source>
</evidence>
<evidence type="ECO:0000256" key="1">
    <source>
        <dbReference type="ARBA" id="ARBA00006484"/>
    </source>
</evidence>
<comment type="similarity">
    <text evidence="1">Belongs to the short-chain dehydrogenases/reductases (SDR) family.</text>
</comment>
<dbReference type="PROSITE" id="PS00061">
    <property type="entry name" value="ADH_SHORT"/>
    <property type="match status" value="1"/>
</dbReference>
<dbReference type="SUPFAM" id="SSF51735">
    <property type="entry name" value="NAD(P)-binding Rossmann-fold domains"/>
    <property type="match status" value="1"/>
</dbReference>
<evidence type="ECO:0000313" key="4">
    <source>
        <dbReference type="EMBL" id="CAB5029916.1"/>
    </source>
</evidence>
<dbReference type="InterPro" id="IPR020904">
    <property type="entry name" value="Sc_DH/Rdtase_CS"/>
</dbReference>
<dbReference type="PRINTS" id="PR00081">
    <property type="entry name" value="GDHRDH"/>
</dbReference>
<name>A0A6J7PBI6_9ZZZZ</name>
<dbReference type="AlphaFoldDB" id="A0A6J7PBI6"/>
<evidence type="ECO:0000313" key="5">
    <source>
        <dbReference type="EMBL" id="CAB5067173.1"/>
    </source>
</evidence>
<dbReference type="EMBL" id="CAFBOG010000280">
    <property type="protein sequence ID" value="CAB4999284.1"/>
    <property type="molecule type" value="Genomic_DNA"/>
</dbReference>
<sequence length="262" mass="27498">MSPAETARELAEMFRLDGVTAVVTGASSGLGRRSAQVLHAAGATVVISARRADRLDQLKQELGERALACPGDLSLAVDRERLIQTAAEVSGSIGVLVNNAGMSQPVAAQDESLEQFGRSLEINLVAPFHLSQLAGAHMLQAGTGSIINMASILGLVAATPMKDVSYCSSKGALVNMTRQLGCEWGRKGVRVNAIAPGWFPSEMTQAEMFDDPNGAQFVERTTPMGRAGRPEELDGALLFLASAASSYVTGQILAVDGGWTAR</sequence>
<dbReference type="FunFam" id="3.40.50.720:FF:000084">
    <property type="entry name" value="Short-chain dehydrogenase reductase"/>
    <property type="match status" value="1"/>
</dbReference>
<dbReference type="InterPro" id="IPR002347">
    <property type="entry name" value="SDR_fam"/>
</dbReference>
<reference evidence="3" key="1">
    <citation type="submission" date="2020-05" db="EMBL/GenBank/DDBJ databases">
        <authorList>
            <person name="Chiriac C."/>
            <person name="Salcher M."/>
            <person name="Ghai R."/>
            <person name="Kavagutti S V."/>
        </authorList>
    </citation>
    <scope>NUCLEOTIDE SEQUENCE</scope>
</reference>
<dbReference type="GO" id="GO:0016616">
    <property type="term" value="F:oxidoreductase activity, acting on the CH-OH group of donors, NAD or NADP as acceptor"/>
    <property type="evidence" value="ECO:0007669"/>
    <property type="project" value="TreeGrafter"/>
</dbReference>
<proteinExistence type="inferred from homology"/>
<evidence type="ECO:0000313" key="3">
    <source>
        <dbReference type="EMBL" id="CAB4999284.1"/>
    </source>
</evidence>
<protein>
    <submittedName>
        <fullName evidence="3">Unannotated protein</fullName>
    </submittedName>
</protein>
<gene>
    <name evidence="3" type="ORF">UFOPK3914_02037</name>
    <name evidence="4" type="ORF">UFOPK4173_00509</name>
    <name evidence="5" type="ORF">UFOPK4354_01142</name>
</gene>
<dbReference type="PRINTS" id="PR00080">
    <property type="entry name" value="SDRFAMILY"/>
</dbReference>
<dbReference type="Gene3D" id="3.40.50.720">
    <property type="entry name" value="NAD(P)-binding Rossmann-like Domain"/>
    <property type="match status" value="1"/>
</dbReference>
<organism evidence="3">
    <name type="scientific">freshwater metagenome</name>
    <dbReference type="NCBI Taxonomy" id="449393"/>
    <lineage>
        <taxon>unclassified sequences</taxon>
        <taxon>metagenomes</taxon>
        <taxon>ecological metagenomes</taxon>
    </lineage>
</organism>